<dbReference type="InterPro" id="IPR013783">
    <property type="entry name" value="Ig-like_fold"/>
</dbReference>
<dbReference type="Pfam" id="PF00345">
    <property type="entry name" value="PapD_N"/>
    <property type="match status" value="1"/>
</dbReference>
<protein>
    <submittedName>
        <fullName evidence="3">Molecular chaperone</fullName>
    </submittedName>
</protein>
<dbReference type="SUPFAM" id="SSF49354">
    <property type="entry name" value="PapD-like"/>
    <property type="match status" value="1"/>
</dbReference>
<name>A0A7X1NUR5_9DEIO</name>
<sequence length="251" mass="26722">MRAAFTLGRMLIILGGLFSLSCAQAQSFSFSPTVLNLNTDQTLTTQTTLYNVGSTPARFKVETFGWQMKGSERVLTPTQDIIANPSEFTVQPGGRQVIRVGLRKKPGTQELTYRLIVRQLELPGSMPQETVPVTGGPAGATAQISIGLAFSLPVYAAPGAAQAKVSYALQPGSPAVLTLTNAGTRHETYSDLVITRGDRQQEWPSFALLAGATQQLDLTELTSVSGPLTLTFVNAAGQPIRLVINSSTEAP</sequence>
<feature type="domain" description="Pili assembly chaperone N-terminal" evidence="2">
    <location>
        <begin position="30"/>
        <end position="121"/>
    </location>
</feature>
<evidence type="ECO:0000256" key="1">
    <source>
        <dbReference type="SAM" id="SignalP"/>
    </source>
</evidence>
<proteinExistence type="predicted"/>
<dbReference type="PANTHER" id="PTHR30251">
    <property type="entry name" value="PILUS ASSEMBLY CHAPERONE"/>
    <property type="match status" value="1"/>
</dbReference>
<dbReference type="PANTHER" id="PTHR30251:SF4">
    <property type="entry name" value="SLR1668 PROTEIN"/>
    <property type="match status" value="1"/>
</dbReference>
<dbReference type="AlphaFoldDB" id="A0A7X1NUR5"/>
<dbReference type="InterPro" id="IPR050643">
    <property type="entry name" value="Periplasmic_pilus_chap"/>
</dbReference>
<dbReference type="EMBL" id="WBSL01000001">
    <property type="protein sequence ID" value="MPY66167.1"/>
    <property type="molecule type" value="Genomic_DNA"/>
</dbReference>
<comment type="caution">
    <text evidence="3">The sequence shown here is derived from an EMBL/GenBank/DDBJ whole genome shotgun (WGS) entry which is preliminary data.</text>
</comment>
<dbReference type="PROSITE" id="PS51257">
    <property type="entry name" value="PROKAR_LIPOPROTEIN"/>
    <property type="match status" value="1"/>
</dbReference>
<dbReference type="RefSeq" id="WP_152869595.1">
    <property type="nucleotide sequence ID" value="NZ_WBSL01000001.1"/>
</dbReference>
<dbReference type="Gene3D" id="2.60.40.10">
    <property type="entry name" value="Immunoglobulins"/>
    <property type="match status" value="1"/>
</dbReference>
<dbReference type="GO" id="GO:0030288">
    <property type="term" value="C:outer membrane-bounded periplasmic space"/>
    <property type="evidence" value="ECO:0007669"/>
    <property type="project" value="InterPro"/>
</dbReference>
<feature type="chain" id="PRO_5030833010" evidence="1">
    <location>
        <begin position="26"/>
        <end position="251"/>
    </location>
</feature>
<accession>A0A7X1NUR5</accession>
<dbReference type="GO" id="GO:0071555">
    <property type="term" value="P:cell wall organization"/>
    <property type="evidence" value="ECO:0007669"/>
    <property type="project" value="InterPro"/>
</dbReference>
<reference evidence="3 4" key="1">
    <citation type="submission" date="2019-10" db="EMBL/GenBank/DDBJ databases">
        <title>Deinococcus sp. isolated from soil.</title>
        <authorList>
            <person name="Li Y."/>
            <person name="Wang J."/>
        </authorList>
    </citation>
    <scope>NUCLEOTIDE SEQUENCE [LARGE SCALE GENOMIC DNA]</scope>
    <source>
        <strain evidence="3 4">SDU3-2</strain>
    </source>
</reference>
<evidence type="ECO:0000259" key="2">
    <source>
        <dbReference type="Pfam" id="PF00345"/>
    </source>
</evidence>
<dbReference type="InterPro" id="IPR016147">
    <property type="entry name" value="Pili_assmbl_chaperone_N"/>
</dbReference>
<feature type="signal peptide" evidence="1">
    <location>
        <begin position="1"/>
        <end position="25"/>
    </location>
</feature>
<dbReference type="Proteomes" id="UP000484842">
    <property type="component" value="Unassembled WGS sequence"/>
</dbReference>
<evidence type="ECO:0000313" key="4">
    <source>
        <dbReference type="Proteomes" id="UP000484842"/>
    </source>
</evidence>
<dbReference type="InterPro" id="IPR008962">
    <property type="entry name" value="PapD-like_sf"/>
</dbReference>
<keyword evidence="4" id="KW-1185">Reference proteome</keyword>
<evidence type="ECO:0000313" key="3">
    <source>
        <dbReference type="EMBL" id="MPY66167.1"/>
    </source>
</evidence>
<keyword evidence="1" id="KW-0732">Signal</keyword>
<organism evidence="3 4">
    <name type="scientific">Deinococcus terrestris</name>
    <dbReference type="NCBI Taxonomy" id="2651870"/>
    <lineage>
        <taxon>Bacteria</taxon>
        <taxon>Thermotogati</taxon>
        <taxon>Deinococcota</taxon>
        <taxon>Deinococci</taxon>
        <taxon>Deinococcales</taxon>
        <taxon>Deinococcaceae</taxon>
        <taxon>Deinococcus</taxon>
    </lineage>
</organism>
<gene>
    <name evidence="3" type="ORF">F8S09_05570</name>
</gene>